<evidence type="ECO:0000259" key="1">
    <source>
        <dbReference type="Pfam" id="PF00078"/>
    </source>
</evidence>
<dbReference type="InterPro" id="IPR052560">
    <property type="entry name" value="RdDP_mobile_element"/>
</dbReference>
<sequence length="625" mass="71728">MIDPRRRARGQLAGTNTSEANHRTFNIMQWNAEGVLKKKVPLTKYLQQEQIDLACIQEMHLNSNHRFSIRGYQTRLDREGPKGGVLILARNEIACQEIAVCASRQSEIVGIDATTPIGSTRIYNIYCPPNKDLVLENMNIIPTNCIVVGDFNSHSKRWGYQDTNNRGDEVEDWEIDSNLHLINNAEDKPSYYSRTWKTTSTPDLAFSTGDIHHKIDRMVLDQLAGSDHRPVKLAVNVAYSPQQPKLLPRWNYKRADWGKFALLTDLYCEPLNIRKSMLKAGVADFNKALQKAATESIPRGARPNYSPFWTDELEQLEVELTKARNIAEIERTTEANIKLKATSARYKRTLNENARNSWIEKTQSLNLDRDGNKLWKLARALNQENKYKHTITKQNDEQLSGKQAANILSGHFTQVNHIDVPEEREETIKEELMAHDLIQGPPEEHMTTKFTIHELEKALRSLKKRKSPGNDGITNEMIIEMGRQAKKKLLEIFNCSWKSGVIPKEWKEAILIPIKKTGKDPTDPSSYRPISLLSCVGKLLERMINTRLMWHLEEKGLLLPQQARFRKHRSTEDQVTYIAQEIEDAFQEGKQTLAVWVDLEKSFDKVWNVDSSKLCKNQVTGVMHK</sequence>
<gene>
    <name evidence="3" type="primary">ORF206542</name>
</gene>
<dbReference type="GO" id="GO:0003824">
    <property type="term" value="F:catalytic activity"/>
    <property type="evidence" value="ECO:0007669"/>
    <property type="project" value="InterPro"/>
</dbReference>
<dbReference type="InterPro" id="IPR005135">
    <property type="entry name" value="Endo/exonuclease/phosphatase"/>
</dbReference>
<dbReference type="SUPFAM" id="SSF56672">
    <property type="entry name" value="DNA/RNA polymerases"/>
    <property type="match status" value="1"/>
</dbReference>
<evidence type="ECO:0000313" key="3">
    <source>
        <dbReference type="EMBL" id="CEK95351.1"/>
    </source>
</evidence>
<dbReference type="PANTHER" id="PTHR36688">
    <property type="entry name" value="ENDO/EXONUCLEASE/PHOSPHATASE DOMAIN-CONTAINING PROTEIN"/>
    <property type="match status" value="1"/>
</dbReference>
<dbReference type="InterPro" id="IPR000477">
    <property type="entry name" value="RT_dom"/>
</dbReference>
<dbReference type="PANTHER" id="PTHR36688:SF2">
    <property type="entry name" value="ENDONUCLEASE_EXONUCLEASE_PHOSPHATASE DOMAIN-CONTAINING PROTEIN"/>
    <property type="match status" value="1"/>
</dbReference>
<dbReference type="AlphaFoldDB" id="A0A0B7BSI4"/>
<dbReference type="InterPro" id="IPR043502">
    <property type="entry name" value="DNA/RNA_pol_sf"/>
</dbReference>
<dbReference type="Pfam" id="PF14529">
    <property type="entry name" value="Exo_endo_phos_2"/>
    <property type="match status" value="1"/>
</dbReference>
<dbReference type="SUPFAM" id="SSF56219">
    <property type="entry name" value="DNase I-like"/>
    <property type="match status" value="1"/>
</dbReference>
<dbReference type="InterPro" id="IPR036691">
    <property type="entry name" value="Endo/exonu/phosph_ase_sf"/>
</dbReference>
<evidence type="ECO:0008006" key="4">
    <source>
        <dbReference type="Google" id="ProtNLM"/>
    </source>
</evidence>
<protein>
    <recommendedName>
        <fullName evidence="4">Reverse transcriptase domain-containing protein</fullName>
    </recommendedName>
</protein>
<feature type="domain" description="Reverse transcriptase" evidence="1">
    <location>
        <begin position="514"/>
        <end position="608"/>
    </location>
</feature>
<reference evidence="3" key="1">
    <citation type="submission" date="2014-12" db="EMBL/GenBank/DDBJ databases">
        <title>Insight into the proteome of Arion vulgaris.</title>
        <authorList>
            <person name="Aradska J."/>
            <person name="Bulat T."/>
            <person name="Smidak R."/>
            <person name="Sarate P."/>
            <person name="Gangsoo J."/>
            <person name="Sialana F."/>
            <person name="Bilban M."/>
            <person name="Lubec G."/>
        </authorList>
    </citation>
    <scope>NUCLEOTIDE SEQUENCE</scope>
    <source>
        <tissue evidence="3">Skin</tissue>
    </source>
</reference>
<feature type="domain" description="Endonuclease/exonuclease/phosphatase" evidence="2">
    <location>
        <begin position="121"/>
        <end position="231"/>
    </location>
</feature>
<organism evidence="3">
    <name type="scientific">Arion vulgaris</name>
    <dbReference type="NCBI Taxonomy" id="1028688"/>
    <lineage>
        <taxon>Eukaryota</taxon>
        <taxon>Metazoa</taxon>
        <taxon>Spiralia</taxon>
        <taxon>Lophotrochozoa</taxon>
        <taxon>Mollusca</taxon>
        <taxon>Gastropoda</taxon>
        <taxon>Heterobranchia</taxon>
        <taxon>Euthyneura</taxon>
        <taxon>Panpulmonata</taxon>
        <taxon>Eupulmonata</taxon>
        <taxon>Stylommatophora</taxon>
        <taxon>Helicina</taxon>
        <taxon>Arionoidea</taxon>
        <taxon>Arionidae</taxon>
        <taxon>Arion</taxon>
    </lineage>
</organism>
<evidence type="ECO:0000259" key="2">
    <source>
        <dbReference type="Pfam" id="PF14529"/>
    </source>
</evidence>
<name>A0A0B7BSI4_9EUPU</name>
<dbReference type="Pfam" id="PF00078">
    <property type="entry name" value="RVT_1"/>
    <property type="match status" value="1"/>
</dbReference>
<dbReference type="CDD" id="cd01650">
    <property type="entry name" value="RT_nLTR_like"/>
    <property type="match status" value="1"/>
</dbReference>
<dbReference type="EMBL" id="HACG01048486">
    <property type="protein sequence ID" value="CEK95351.1"/>
    <property type="molecule type" value="Transcribed_RNA"/>
</dbReference>
<proteinExistence type="predicted"/>
<accession>A0A0B7BSI4</accession>
<dbReference type="Gene3D" id="3.60.10.10">
    <property type="entry name" value="Endonuclease/exonuclease/phosphatase"/>
    <property type="match status" value="1"/>
</dbReference>